<sequence length="118" mass="12810">MLPVSLNITLILTGYLLVMGYLGLGLLMMRRHPTRPWTLARRLAPAPARRGWPALVRQVAGTALGGYMMLVAVAVGYYHGVAHLGGRFLSSAVTGPALLVGITLPAFFLTSWVTRRPR</sequence>
<evidence type="ECO:0000256" key="1">
    <source>
        <dbReference type="SAM" id="Phobius"/>
    </source>
</evidence>
<dbReference type="Pfam" id="PF19770">
    <property type="entry name" value="DUF6256"/>
    <property type="match status" value="1"/>
</dbReference>
<feature type="transmembrane region" description="Helical" evidence="1">
    <location>
        <begin position="92"/>
        <end position="113"/>
    </location>
</feature>
<protein>
    <submittedName>
        <fullName evidence="2">DUF6256 family protein</fullName>
    </submittedName>
</protein>
<keyword evidence="1" id="KW-0812">Transmembrane</keyword>
<feature type="transmembrane region" description="Helical" evidence="1">
    <location>
        <begin position="59"/>
        <end position="80"/>
    </location>
</feature>
<reference evidence="3" key="1">
    <citation type="journal article" date="2019" name="Int. J. Syst. Evol. Microbiol.">
        <title>The Global Catalogue of Microorganisms (GCM) 10K type strain sequencing project: providing services to taxonomists for standard genome sequencing and annotation.</title>
        <authorList>
            <consortium name="The Broad Institute Genomics Platform"/>
            <consortium name="The Broad Institute Genome Sequencing Center for Infectious Disease"/>
            <person name="Wu L."/>
            <person name="Ma J."/>
        </authorList>
    </citation>
    <scope>NUCLEOTIDE SEQUENCE [LARGE SCALE GENOMIC DNA]</scope>
    <source>
        <strain evidence="3">CGMCC 4.7139</strain>
    </source>
</reference>
<dbReference type="RefSeq" id="WP_381192191.1">
    <property type="nucleotide sequence ID" value="NZ_JBHSFE010000006.1"/>
</dbReference>
<evidence type="ECO:0000313" key="2">
    <source>
        <dbReference type="EMBL" id="MFC4607298.1"/>
    </source>
</evidence>
<keyword evidence="1" id="KW-0472">Membrane</keyword>
<organism evidence="2 3">
    <name type="scientific">Streptomyces maoxianensis</name>
    <dbReference type="NCBI Taxonomy" id="1459942"/>
    <lineage>
        <taxon>Bacteria</taxon>
        <taxon>Bacillati</taxon>
        <taxon>Actinomycetota</taxon>
        <taxon>Actinomycetes</taxon>
        <taxon>Kitasatosporales</taxon>
        <taxon>Streptomycetaceae</taxon>
        <taxon>Streptomyces</taxon>
    </lineage>
</organism>
<dbReference type="Proteomes" id="UP001595993">
    <property type="component" value="Unassembled WGS sequence"/>
</dbReference>
<dbReference type="EMBL" id="JBHSFE010000006">
    <property type="protein sequence ID" value="MFC4607298.1"/>
    <property type="molecule type" value="Genomic_DNA"/>
</dbReference>
<gene>
    <name evidence="2" type="ORF">ACFO9E_05625</name>
</gene>
<keyword evidence="1" id="KW-1133">Transmembrane helix</keyword>
<comment type="caution">
    <text evidence="2">The sequence shown here is derived from an EMBL/GenBank/DDBJ whole genome shotgun (WGS) entry which is preliminary data.</text>
</comment>
<dbReference type="InterPro" id="IPR046223">
    <property type="entry name" value="DUF6256"/>
</dbReference>
<proteinExistence type="predicted"/>
<evidence type="ECO:0000313" key="3">
    <source>
        <dbReference type="Proteomes" id="UP001595993"/>
    </source>
</evidence>
<name>A0ABV9G267_9ACTN</name>
<feature type="transmembrane region" description="Helical" evidence="1">
    <location>
        <begin position="6"/>
        <end position="27"/>
    </location>
</feature>
<keyword evidence="3" id="KW-1185">Reference proteome</keyword>
<accession>A0ABV9G267</accession>